<reference evidence="1 2" key="1">
    <citation type="submission" date="2024-01" db="EMBL/GenBank/DDBJ databases">
        <title>The genomes of 5 underutilized Papilionoideae crops provide insights into root nodulation and disease resistanc.</title>
        <authorList>
            <person name="Jiang F."/>
        </authorList>
    </citation>
    <scope>NUCLEOTIDE SEQUENCE [LARGE SCALE GENOMIC DNA]</scope>
    <source>
        <strain evidence="1">JINMINGXINNONG_FW02</strain>
        <tissue evidence="1">Leaves</tissue>
    </source>
</reference>
<dbReference type="PANTHER" id="PTHR33879:SF3">
    <property type="entry name" value="17.6 KDA CLASS II HEAT SHOCK PROTEIN-RELATED"/>
    <property type="match status" value="1"/>
</dbReference>
<gene>
    <name evidence="1" type="ORF">VNO80_11158</name>
</gene>
<keyword evidence="2" id="KW-1185">Reference proteome</keyword>
<evidence type="ECO:0000313" key="1">
    <source>
        <dbReference type="EMBL" id="KAK7369124.1"/>
    </source>
</evidence>
<accession>A0AAN9RF92</accession>
<comment type="caution">
    <text evidence="1">The sequence shown here is derived from an EMBL/GenBank/DDBJ whole genome shotgun (WGS) entry which is preliminary data.</text>
</comment>
<sequence length="189" mass="21935">MVRDGDSVELSLNQLELDMWRFNLPKSTQPKLVSAMFVDGKLIMIVPKGHKEEDKDGDRGMGGGKLMLHKSTTTYTSITILVFLSVPLQHHHNEFAINEHYAHKLQLHRLWESEPPHIPFELIKQELHQNAIPHHDLRHAEVDFNHVCPHVANIVVFAMKQSLSVLYMNYKSHITWFIKNQHTEKAIQQ</sequence>
<name>A0AAN9RF92_PHACN</name>
<organism evidence="1 2">
    <name type="scientific">Phaseolus coccineus</name>
    <name type="common">Scarlet runner bean</name>
    <name type="synonym">Phaseolus multiflorus</name>
    <dbReference type="NCBI Taxonomy" id="3886"/>
    <lineage>
        <taxon>Eukaryota</taxon>
        <taxon>Viridiplantae</taxon>
        <taxon>Streptophyta</taxon>
        <taxon>Embryophyta</taxon>
        <taxon>Tracheophyta</taxon>
        <taxon>Spermatophyta</taxon>
        <taxon>Magnoliopsida</taxon>
        <taxon>eudicotyledons</taxon>
        <taxon>Gunneridae</taxon>
        <taxon>Pentapetalae</taxon>
        <taxon>rosids</taxon>
        <taxon>fabids</taxon>
        <taxon>Fabales</taxon>
        <taxon>Fabaceae</taxon>
        <taxon>Papilionoideae</taxon>
        <taxon>50 kb inversion clade</taxon>
        <taxon>NPAAA clade</taxon>
        <taxon>indigoferoid/millettioid clade</taxon>
        <taxon>Phaseoleae</taxon>
        <taxon>Phaseolus</taxon>
    </lineage>
</organism>
<dbReference type="EMBL" id="JAYMYR010000004">
    <property type="protein sequence ID" value="KAK7369124.1"/>
    <property type="molecule type" value="Genomic_DNA"/>
</dbReference>
<protein>
    <recommendedName>
        <fullName evidence="3">SHSP domain-containing protein</fullName>
    </recommendedName>
</protein>
<dbReference type="PANTHER" id="PTHR33879">
    <property type="entry name" value="17.6 KDA CLASS II HEAT SHOCK PROTEIN-RELATED"/>
    <property type="match status" value="1"/>
</dbReference>
<evidence type="ECO:0008006" key="3">
    <source>
        <dbReference type="Google" id="ProtNLM"/>
    </source>
</evidence>
<proteinExistence type="predicted"/>
<dbReference type="AlphaFoldDB" id="A0AAN9RF92"/>
<evidence type="ECO:0000313" key="2">
    <source>
        <dbReference type="Proteomes" id="UP001374584"/>
    </source>
</evidence>
<dbReference type="Proteomes" id="UP001374584">
    <property type="component" value="Unassembled WGS sequence"/>
</dbReference>